<name>A0ABS9ZRS6_9SPHI</name>
<feature type="domain" description="GH3 C-terminal" evidence="2">
    <location>
        <begin position="381"/>
        <end position="493"/>
    </location>
</feature>
<protein>
    <submittedName>
        <fullName evidence="3">GH3 auxin-responsive promoter family protein</fullName>
    </submittedName>
</protein>
<dbReference type="InterPro" id="IPR055377">
    <property type="entry name" value="GH3_M"/>
</dbReference>
<accession>A0ABS9ZRS6</accession>
<dbReference type="InterPro" id="IPR004993">
    <property type="entry name" value="GH3"/>
</dbReference>
<dbReference type="RefSeq" id="WP_243357730.1">
    <property type="nucleotide sequence ID" value="NZ_JALGBH010000001.1"/>
</dbReference>
<sequence length="502" mass="58271">MAIVNSIFTWYMKKRIHQIELFKKYPLEVQDEWLHTLISSAENTEWGKFYDYKSILTAEQFKERVPLQTYDTLKPYIERMLKGEENILWPSEIKWFAKSSGTTSDRSKFIPVSEEALEECHFKGGKDMLSIYCNNQPDTQVFTGKGLVLGGSHQINQLCQDIRYGDLSAVLIKNLPIWAEYYRTPDMSIALMDNYEVKMDKMAEATIKENVTSISGVPTWTIVLAKKVLALTGKNNLLEVWPNLEVYFHGAVNFAPYREQFKQLIPSPNMYYLETYNASEGFFGIQDQPNSEELLLMLDYGIYYEFLPLDRIDDEQPKTLSLEEVELYKNYAVVISTNAGLWRYMIGDTIQFTSLAPHRIKITGRTKHFINAFGEEVIIDNAENALIKACETTQAKIRDYTACPIYFQGEEAGGHEWIIEFEHQPNDFEKFIDVLDQTLREVNSDYDAKRFKDMALRRPKVHNAPNGTFYNWMKQRGKLGGQHKVPRLANSREYVDEILNLI</sequence>
<organism evidence="3 4">
    <name type="scientific">Pedobacter montanisoli</name>
    <dbReference type="NCBI Taxonomy" id="2923277"/>
    <lineage>
        <taxon>Bacteria</taxon>
        <taxon>Pseudomonadati</taxon>
        <taxon>Bacteroidota</taxon>
        <taxon>Sphingobacteriia</taxon>
        <taxon>Sphingobacteriales</taxon>
        <taxon>Sphingobacteriaceae</taxon>
        <taxon>Pedobacter</taxon>
    </lineage>
</organism>
<dbReference type="PANTHER" id="PTHR31901:SF9">
    <property type="entry name" value="GH3 DOMAIN-CONTAINING PROTEIN"/>
    <property type="match status" value="1"/>
</dbReference>
<feature type="domain" description="GH3 middle" evidence="1">
    <location>
        <begin position="296"/>
        <end position="365"/>
    </location>
</feature>
<dbReference type="Pfam" id="PF23572">
    <property type="entry name" value="GH3_C"/>
    <property type="match status" value="1"/>
</dbReference>
<dbReference type="InterPro" id="IPR055378">
    <property type="entry name" value="GH3_C"/>
</dbReference>
<evidence type="ECO:0000259" key="1">
    <source>
        <dbReference type="Pfam" id="PF23571"/>
    </source>
</evidence>
<dbReference type="Pfam" id="PF03321">
    <property type="entry name" value="GH3"/>
    <property type="match status" value="1"/>
</dbReference>
<dbReference type="PANTHER" id="PTHR31901">
    <property type="entry name" value="GH3 DOMAIN-CONTAINING PROTEIN"/>
    <property type="match status" value="1"/>
</dbReference>
<dbReference type="Pfam" id="PF23571">
    <property type="entry name" value="GH3_M"/>
    <property type="match status" value="1"/>
</dbReference>
<proteinExistence type="predicted"/>
<evidence type="ECO:0000259" key="2">
    <source>
        <dbReference type="Pfam" id="PF23572"/>
    </source>
</evidence>
<dbReference type="Proteomes" id="UP001165460">
    <property type="component" value="Unassembled WGS sequence"/>
</dbReference>
<gene>
    <name evidence="3" type="ORF">MMF97_01110</name>
</gene>
<evidence type="ECO:0000313" key="4">
    <source>
        <dbReference type="Proteomes" id="UP001165460"/>
    </source>
</evidence>
<keyword evidence="4" id="KW-1185">Reference proteome</keyword>
<dbReference type="EMBL" id="JALGBH010000001">
    <property type="protein sequence ID" value="MCJ0741287.1"/>
    <property type="molecule type" value="Genomic_DNA"/>
</dbReference>
<comment type="caution">
    <text evidence="3">The sequence shown here is derived from an EMBL/GenBank/DDBJ whole genome shotgun (WGS) entry which is preliminary data.</text>
</comment>
<reference evidence="3" key="1">
    <citation type="submission" date="2022-03" db="EMBL/GenBank/DDBJ databases">
        <authorList>
            <person name="Woo C.Y."/>
        </authorList>
    </citation>
    <scope>NUCLEOTIDE SEQUENCE</scope>
    <source>
        <strain evidence="3">CYS-01</strain>
    </source>
</reference>
<evidence type="ECO:0000313" key="3">
    <source>
        <dbReference type="EMBL" id="MCJ0741287.1"/>
    </source>
</evidence>